<dbReference type="NCBIfam" id="NF009538">
    <property type="entry name" value="PRK12904.1"/>
    <property type="match status" value="1"/>
</dbReference>
<protein>
    <recommendedName>
        <fullName evidence="11 12">Protein translocase subunit SecA</fullName>
        <ecNumber evidence="11">7.4.2.8</ecNumber>
    </recommendedName>
</protein>
<dbReference type="CDD" id="cd17928">
    <property type="entry name" value="DEXDc_SecA"/>
    <property type="match status" value="1"/>
</dbReference>
<dbReference type="GO" id="GO:0005886">
    <property type="term" value="C:plasma membrane"/>
    <property type="evidence" value="ECO:0007669"/>
    <property type="project" value="UniProtKB-SubCell"/>
</dbReference>
<dbReference type="GO" id="GO:0006605">
    <property type="term" value="P:protein targeting"/>
    <property type="evidence" value="ECO:0007669"/>
    <property type="project" value="UniProtKB-UniRule"/>
</dbReference>
<evidence type="ECO:0000256" key="1">
    <source>
        <dbReference type="ARBA" id="ARBA00004170"/>
    </source>
</evidence>
<dbReference type="AlphaFoldDB" id="A0A5Q6PJQ8"/>
<dbReference type="PANTHER" id="PTHR30612">
    <property type="entry name" value="SECA INNER MEMBRANE COMPONENT OF SEC PROTEIN SECRETION SYSTEM"/>
    <property type="match status" value="1"/>
</dbReference>
<dbReference type="PROSITE" id="PS51196">
    <property type="entry name" value="SECA_MOTOR_DEAD"/>
    <property type="match status" value="1"/>
</dbReference>
<evidence type="ECO:0000256" key="4">
    <source>
        <dbReference type="ARBA" id="ARBA00022475"/>
    </source>
</evidence>
<dbReference type="Pfam" id="PF01043">
    <property type="entry name" value="SecA_PP_bind"/>
    <property type="match status" value="1"/>
</dbReference>
<dbReference type="GO" id="GO:0043952">
    <property type="term" value="P:protein transport by the Sec complex"/>
    <property type="evidence" value="ECO:0007669"/>
    <property type="project" value="UniProtKB-ARBA"/>
</dbReference>
<evidence type="ECO:0000256" key="12">
    <source>
        <dbReference type="RuleBase" id="RU003874"/>
    </source>
</evidence>
<comment type="function">
    <text evidence="11">Part of the Sec protein translocase complex. Interacts with the SecYEG preprotein conducting channel. Has a central role in coupling the hydrolysis of ATP to the transfer of proteins into and across the cell membrane, serving both as a receptor for the preprotein-SecB complex and as an ATP-driven molecular motor driving the stepwise translocation of polypeptide chains across the membrane.</text>
</comment>
<dbReference type="Pfam" id="PF07516">
    <property type="entry name" value="SecA_SW"/>
    <property type="match status" value="1"/>
</dbReference>
<comment type="caution">
    <text evidence="15">The sequence shown here is derived from an EMBL/GenBank/DDBJ whole genome shotgun (WGS) entry which is preliminary data.</text>
</comment>
<dbReference type="GO" id="GO:0017038">
    <property type="term" value="P:protein import"/>
    <property type="evidence" value="ECO:0007669"/>
    <property type="project" value="InterPro"/>
</dbReference>
<dbReference type="PROSITE" id="PS51192">
    <property type="entry name" value="HELICASE_ATP_BIND_1"/>
    <property type="match status" value="1"/>
</dbReference>
<dbReference type="SMART" id="SM00957">
    <property type="entry name" value="SecA_DEAD"/>
    <property type="match status" value="1"/>
</dbReference>
<dbReference type="Pfam" id="PF07517">
    <property type="entry name" value="SecA_DEAD"/>
    <property type="match status" value="1"/>
</dbReference>
<evidence type="ECO:0000256" key="8">
    <source>
        <dbReference type="ARBA" id="ARBA00022967"/>
    </source>
</evidence>
<dbReference type="InterPro" id="IPR014001">
    <property type="entry name" value="Helicase_ATP-bd"/>
</dbReference>
<dbReference type="InterPro" id="IPR011115">
    <property type="entry name" value="SecA_DEAD"/>
</dbReference>
<dbReference type="InterPro" id="IPR027417">
    <property type="entry name" value="P-loop_NTPase"/>
</dbReference>
<evidence type="ECO:0000256" key="7">
    <source>
        <dbReference type="ARBA" id="ARBA00022927"/>
    </source>
</evidence>
<dbReference type="InterPro" id="IPR036266">
    <property type="entry name" value="SecA_Wing/Scaffold_sf"/>
</dbReference>
<comment type="subunit">
    <text evidence="11">Monomer and homodimer. Part of the essential Sec protein translocation apparatus which comprises SecA, SecYEG and auxiliary proteins SecDF-YajC and YidC.</text>
</comment>
<dbReference type="SUPFAM" id="SSF81886">
    <property type="entry name" value="Helical scaffold and wing domains of SecA"/>
    <property type="match status" value="1"/>
</dbReference>
<dbReference type="InterPro" id="IPR044722">
    <property type="entry name" value="SecA_SF2_C"/>
</dbReference>
<feature type="binding site" evidence="11">
    <location>
        <position position="525"/>
    </location>
    <ligand>
        <name>ATP</name>
        <dbReference type="ChEBI" id="CHEBI:30616"/>
    </ligand>
</feature>
<dbReference type="GO" id="GO:0008564">
    <property type="term" value="F:protein-exporting ATPase activity"/>
    <property type="evidence" value="ECO:0007669"/>
    <property type="project" value="UniProtKB-EC"/>
</dbReference>
<comment type="catalytic activity">
    <reaction evidence="11">
        <text>ATP + H2O + cellular proteinSide 1 = ADP + phosphate + cellular proteinSide 2.</text>
        <dbReference type="EC" id="7.4.2.8"/>
    </reaction>
</comment>
<dbReference type="Proteomes" id="UP000323225">
    <property type="component" value="Unassembled WGS sequence"/>
</dbReference>
<dbReference type="CDD" id="cd18803">
    <property type="entry name" value="SF2_C_secA"/>
    <property type="match status" value="1"/>
</dbReference>
<dbReference type="Gene3D" id="1.10.3060.10">
    <property type="entry name" value="Helical scaffold and wing domains of SecA"/>
    <property type="match status" value="1"/>
</dbReference>
<reference evidence="15 16" key="1">
    <citation type="submission" date="2019-09" db="EMBL/GenBank/DDBJ databases">
        <authorList>
            <person name="Kritzky A."/>
            <person name="Schelkanova E.Y."/>
            <person name="Alkhova Z.V."/>
            <person name="Smirnova N.I."/>
        </authorList>
    </citation>
    <scope>NUCLEOTIDE SEQUENCE [LARGE SCALE GENOMIC DNA]</scope>
    <source>
        <strain evidence="15 16">M1526</strain>
    </source>
</reference>
<feature type="binding site" evidence="11">
    <location>
        <begin position="114"/>
        <end position="118"/>
    </location>
    <ligand>
        <name>ATP</name>
        <dbReference type="ChEBI" id="CHEBI:30616"/>
    </ligand>
</feature>
<keyword evidence="6 11" id="KW-0067">ATP-binding</keyword>
<dbReference type="EC" id="7.4.2.8" evidence="11"/>
<feature type="binding site" evidence="11">
    <location>
        <position position="96"/>
    </location>
    <ligand>
        <name>ATP</name>
        <dbReference type="ChEBI" id="CHEBI:30616"/>
    </ligand>
</feature>
<keyword evidence="4 11" id="KW-1003">Cell membrane</keyword>
<dbReference type="InterPro" id="IPR011116">
    <property type="entry name" value="SecA_Wing/Scaffold"/>
</dbReference>
<evidence type="ECO:0000259" key="13">
    <source>
        <dbReference type="PROSITE" id="PS51192"/>
    </source>
</evidence>
<feature type="domain" description="SecA family profile" evidence="14">
    <location>
        <begin position="12"/>
        <end position="632"/>
    </location>
</feature>
<dbReference type="PROSITE" id="PS01312">
    <property type="entry name" value="SECA"/>
    <property type="match status" value="1"/>
</dbReference>
<comment type="subcellular location">
    <subcellularLocation>
        <location evidence="11">Cell membrane</location>
        <topology evidence="11">Peripheral membrane protein</topology>
        <orientation evidence="11">Cytoplasmic side</orientation>
    </subcellularLocation>
    <subcellularLocation>
        <location evidence="11">Cytoplasm</location>
    </subcellularLocation>
    <subcellularLocation>
        <location evidence="1">Membrane</location>
        <topology evidence="1">Peripheral membrane protein</topology>
    </subcellularLocation>
    <text evidence="11">Distribution is 50-50.</text>
</comment>
<dbReference type="PRINTS" id="PR00906">
    <property type="entry name" value="SECA"/>
</dbReference>
<dbReference type="HAMAP" id="MF_01382">
    <property type="entry name" value="SecA"/>
    <property type="match status" value="1"/>
</dbReference>
<dbReference type="NCBIfam" id="TIGR00963">
    <property type="entry name" value="secA"/>
    <property type="match status" value="1"/>
</dbReference>
<organism evidence="15 16">
    <name type="scientific">Vibrio cholerae</name>
    <dbReference type="NCBI Taxonomy" id="666"/>
    <lineage>
        <taxon>Bacteria</taxon>
        <taxon>Pseudomonadati</taxon>
        <taxon>Pseudomonadota</taxon>
        <taxon>Gammaproteobacteria</taxon>
        <taxon>Vibrionales</taxon>
        <taxon>Vibrionaceae</taxon>
        <taxon>Vibrio</taxon>
    </lineage>
</organism>
<evidence type="ECO:0000256" key="9">
    <source>
        <dbReference type="ARBA" id="ARBA00023010"/>
    </source>
</evidence>
<dbReference type="SMART" id="SM00958">
    <property type="entry name" value="SecA_PP_bind"/>
    <property type="match status" value="1"/>
</dbReference>
<keyword evidence="3 11" id="KW-0813">Transport</keyword>
<dbReference type="GO" id="GO:0005524">
    <property type="term" value="F:ATP binding"/>
    <property type="evidence" value="ECO:0007669"/>
    <property type="project" value="UniProtKB-UniRule"/>
</dbReference>
<evidence type="ECO:0000256" key="6">
    <source>
        <dbReference type="ARBA" id="ARBA00022840"/>
    </source>
</evidence>
<evidence type="ECO:0000256" key="3">
    <source>
        <dbReference type="ARBA" id="ARBA00022448"/>
    </source>
</evidence>
<keyword evidence="11" id="KW-0963">Cytoplasm</keyword>
<dbReference type="InterPro" id="IPR036670">
    <property type="entry name" value="SecA_X-link_sf"/>
</dbReference>
<keyword evidence="10 11" id="KW-0472">Membrane</keyword>
<dbReference type="InterPro" id="IPR020937">
    <property type="entry name" value="SecA_CS"/>
</dbReference>
<evidence type="ECO:0000256" key="11">
    <source>
        <dbReference type="HAMAP-Rule" id="MF_01382"/>
    </source>
</evidence>
<evidence type="ECO:0000256" key="10">
    <source>
        <dbReference type="ARBA" id="ARBA00023136"/>
    </source>
</evidence>
<dbReference type="Gene3D" id="3.90.1440.10">
    <property type="entry name" value="SecA, preprotein cross-linking domain"/>
    <property type="match status" value="1"/>
</dbReference>
<feature type="domain" description="Helicase ATP-binding" evidence="13">
    <location>
        <begin position="98"/>
        <end position="257"/>
    </location>
</feature>
<gene>
    <name evidence="11 15" type="primary">secA</name>
    <name evidence="15" type="ORF">F0M16_07825</name>
</gene>
<dbReference type="SUPFAM" id="SSF52540">
    <property type="entry name" value="P-loop containing nucleoside triphosphate hydrolases"/>
    <property type="match status" value="2"/>
</dbReference>
<evidence type="ECO:0000256" key="2">
    <source>
        <dbReference type="ARBA" id="ARBA00007650"/>
    </source>
</evidence>
<dbReference type="PANTHER" id="PTHR30612:SF0">
    <property type="entry name" value="CHLOROPLAST PROTEIN-TRANSPORTING ATPASE"/>
    <property type="match status" value="1"/>
</dbReference>
<comment type="similarity">
    <text evidence="2 11 12">Belongs to the SecA family.</text>
</comment>
<dbReference type="GO" id="GO:0031522">
    <property type="term" value="C:cell envelope Sec protein transport complex"/>
    <property type="evidence" value="ECO:0007669"/>
    <property type="project" value="TreeGrafter"/>
</dbReference>
<name>A0A5Q6PJQ8_VIBCL</name>
<proteinExistence type="inferred from homology"/>
<evidence type="ECO:0000259" key="14">
    <source>
        <dbReference type="PROSITE" id="PS51196"/>
    </source>
</evidence>
<dbReference type="Pfam" id="PF21090">
    <property type="entry name" value="P-loop_SecA"/>
    <property type="match status" value="1"/>
</dbReference>
<dbReference type="GO" id="GO:0065002">
    <property type="term" value="P:intracellular protein transmembrane transport"/>
    <property type="evidence" value="ECO:0007669"/>
    <property type="project" value="UniProtKB-UniRule"/>
</dbReference>
<evidence type="ECO:0000313" key="16">
    <source>
        <dbReference type="Proteomes" id="UP000323225"/>
    </source>
</evidence>
<evidence type="ECO:0000256" key="5">
    <source>
        <dbReference type="ARBA" id="ARBA00022741"/>
    </source>
</evidence>
<dbReference type="GO" id="GO:0005829">
    <property type="term" value="C:cytosol"/>
    <property type="evidence" value="ECO:0007669"/>
    <property type="project" value="TreeGrafter"/>
</dbReference>
<keyword evidence="8 11" id="KW-1278">Translocase</keyword>
<dbReference type="InterPro" id="IPR011130">
    <property type="entry name" value="SecA_preprotein_X-link_dom"/>
</dbReference>
<keyword evidence="7 11" id="KW-0653">Protein transport</keyword>
<dbReference type="SUPFAM" id="SSF81767">
    <property type="entry name" value="Pre-protein crosslinking domain of SecA"/>
    <property type="match status" value="1"/>
</dbReference>
<dbReference type="Gene3D" id="3.40.50.300">
    <property type="entry name" value="P-loop containing nucleotide triphosphate hydrolases"/>
    <property type="match status" value="2"/>
</dbReference>
<dbReference type="EMBL" id="VUAA01000007">
    <property type="protein sequence ID" value="KAA1255117.1"/>
    <property type="molecule type" value="Genomic_DNA"/>
</dbReference>
<keyword evidence="5 11" id="KW-0547">Nucleotide-binding</keyword>
<dbReference type="InterPro" id="IPR000185">
    <property type="entry name" value="SecA"/>
</dbReference>
<keyword evidence="9 11" id="KW-0811">Translocation</keyword>
<dbReference type="InterPro" id="IPR014018">
    <property type="entry name" value="SecA_motor_DEAD"/>
</dbReference>
<dbReference type="FunFam" id="3.40.50.300:FF:000113">
    <property type="entry name" value="Preprotein translocase subunit SecA"/>
    <property type="match status" value="1"/>
</dbReference>
<accession>A0A5Q6PJQ8</accession>
<sequence length="888" mass="100422">MMSNSRKDNAAVKVLKKVFGTQNDRILKKYKKKLPEIAKHYEEFKDFTDEQLLSKANELRAEFKKDGSIDAIATRTFALCQVAGENKLGMKHYDVQLIGGLILNDGNVAEMKTGEGKTLVATLPVVLRAFTGHQVHVVTVNDYLASRDAEIMRPLYECLGLSVASLNNKLGNEDRRPIYACNIVYGTNSEFAFDYLRKNIAPDVSQQVQPECYFALIDEVDSILIDEARTPLIISGASDVDSQEVALMKELAEHFTTKIQEESIGSKQVEEVDADAALIPKTKSAQLTEKGYEKFEQLLLEHGVIDTVGRLYEPDKTYMVKSMETAIRAKHLYENNVDYLVSDGKIKIINSSTGRVEEGRRWSEGLHQAIEAKEGVEINPDNKTIASTSLQNFFRQYESIAGMTGTGDTEAHEFKEVYGMDVVVVPSNKPVQRQDKQDKIFMVKETKYKAILEDVIEIHKTGRPILVGTDSVQESILISNMFEKTGLKFNVLNAKNHEKEASIIAQAGERNAITVSTNMAGRGTDILLGGNCEAYIEANNIVDEEEIKQVKARFKDESEYIKSIGGLHVVGTSRNESRRVDLQLRGRAGRQGDPGSSQFYVSLDDKLMLNFGGESTRNWMRAAGFGDDDELSHPLLDRAIVKAQAKCEGLGSNMRAELLKYDDIINKQRLQMFAMRQEWLEIATKDDFNYDECVERVKGIVANAVYALVEKYLPSNSDYTWDVDSLDTFLQVEWDVKPIVSDLIDKGYGIESIKEELLQLVYARFEETLNELNMLHNARADIMLYKTVMVKTLDSYWFEQIELLDDLREGIHLRGYAQKNPLQEFGLGAIEFFKQMIESIQMDFTTTMFSSIYGSINHQKRVIEHMRQIEMQEQIENSKSEEDAKAVN</sequence>
<evidence type="ECO:0000313" key="15">
    <source>
        <dbReference type="EMBL" id="KAA1255117.1"/>
    </source>
</evidence>